<keyword evidence="6 7" id="KW-0238">DNA-binding</keyword>
<feature type="coiled-coil region" evidence="7">
    <location>
        <begin position="679"/>
        <end position="818"/>
    </location>
</feature>
<protein>
    <recommendedName>
        <fullName evidence="7">Chromosome partition protein Smc</fullName>
    </recommendedName>
</protein>
<keyword evidence="5 7" id="KW-0175">Coiled coil</keyword>
<organism evidence="9 10">
    <name type="scientific">Desulfotomaculum nigrificans (strain DSM 14880 / VKM B-2319 / CO-1-SRB)</name>
    <name type="common">Desulfotomaculum carboxydivorans</name>
    <dbReference type="NCBI Taxonomy" id="868595"/>
    <lineage>
        <taxon>Bacteria</taxon>
        <taxon>Bacillati</taxon>
        <taxon>Bacillota</taxon>
        <taxon>Clostridia</taxon>
        <taxon>Eubacteriales</taxon>
        <taxon>Desulfotomaculaceae</taxon>
        <taxon>Desulfotomaculum</taxon>
    </lineage>
</organism>
<comment type="subcellular location">
    <subcellularLocation>
        <location evidence="1 7">Cytoplasm</location>
    </subcellularLocation>
</comment>
<evidence type="ECO:0000256" key="5">
    <source>
        <dbReference type="ARBA" id="ARBA00023054"/>
    </source>
</evidence>
<dbReference type="Gene3D" id="3.40.50.300">
    <property type="entry name" value="P-loop containing nucleotide triphosphate hydrolases"/>
    <property type="match status" value="2"/>
</dbReference>
<dbReference type="Pfam" id="PF06470">
    <property type="entry name" value="SMC_hinge"/>
    <property type="match status" value="1"/>
</dbReference>
<dbReference type="GO" id="GO:0007059">
    <property type="term" value="P:chromosome segregation"/>
    <property type="evidence" value="ECO:0007669"/>
    <property type="project" value="UniProtKB-UniRule"/>
</dbReference>
<dbReference type="GO" id="GO:0007062">
    <property type="term" value="P:sister chromatid cohesion"/>
    <property type="evidence" value="ECO:0007669"/>
    <property type="project" value="InterPro"/>
</dbReference>
<dbReference type="RefSeq" id="WP_013810011.1">
    <property type="nucleotide sequence ID" value="NC_015565.1"/>
</dbReference>
<accession>F6B356</accession>
<feature type="coiled-coil region" evidence="7">
    <location>
        <begin position="231"/>
        <end position="286"/>
    </location>
</feature>
<evidence type="ECO:0000256" key="2">
    <source>
        <dbReference type="ARBA" id="ARBA00022490"/>
    </source>
</evidence>
<dbReference type="GO" id="GO:0006260">
    <property type="term" value="P:DNA replication"/>
    <property type="evidence" value="ECO:0007669"/>
    <property type="project" value="UniProtKB-UniRule"/>
</dbReference>
<dbReference type="Gene3D" id="6.10.140.1720">
    <property type="match status" value="1"/>
</dbReference>
<dbReference type="FunFam" id="3.40.50.300:FF:000901">
    <property type="entry name" value="Chromosome partition protein Smc"/>
    <property type="match status" value="1"/>
</dbReference>
<proteinExistence type="inferred from homology"/>
<dbReference type="GO" id="GO:0030261">
    <property type="term" value="P:chromosome condensation"/>
    <property type="evidence" value="ECO:0007669"/>
    <property type="project" value="InterPro"/>
</dbReference>
<dbReference type="SUPFAM" id="SSF75553">
    <property type="entry name" value="Smc hinge domain"/>
    <property type="match status" value="1"/>
</dbReference>
<dbReference type="SMART" id="SM00968">
    <property type="entry name" value="SMC_hinge"/>
    <property type="match status" value="1"/>
</dbReference>
<dbReference type="STRING" id="868595.Desca_1090"/>
<dbReference type="Pfam" id="PF02463">
    <property type="entry name" value="SMC_N"/>
    <property type="match status" value="1"/>
</dbReference>
<evidence type="ECO:0000256" key="1">
    <source>
        <dbReference type="ARBA" id="ARBA00004496"/>
    </source>
</evidence>
<feature type="domain" description="SMC hinge" evidence="8">
    <location>
        <begin position="519"/>
        <end position="637"/>
    </location>
</feature>
<sequence length="1187" mass="133149">MCLKRLDIQGFKSFADRIKLELNPGLTVVVGPNGSGKSNISDAISWCLGEQRASFLRGSRMEDVIFAGSDKRKPVGMAEVTLTLDNANKLFPLPYEEISVSRRLYRSGESEYLINKVPCRLKDIQALFMDTGLGRGAYSLIGQGKVDEILSSRPEERRSVIEEAAGIVKYRHRKEEAERKLTAAQQDLNRISDIIHELADRIEPLSLQAEKARQFNRLQKELHHIELSLFKRDWEDLNAKLREINEQLTEIQAESDTEKPVVEENLAAARAKLQAIENILAEVKENTLALDTTIDKVKNKLSLVNEQINHADLDARRLEQVLAENLQLEQEIAVELAAEREKLAQIKRAQAKQRATDNLKLEQLTQEIHFRQEQLDNLNADLIDQLNVIANHRSTKNQATDRLEHFNQRLNHLRRMTAEAATRERELGLVLETAREKLADLKQRKLELTGQKSQIESELKQKQHEVTEVQSKLASTKELMVAKHSRLKVLEENLNSHSGFMRPVRELLKIASAGGGGLTGICGAVADLIRVPVGLETAIEAALGGALQNLVTETSAQAKEAIHYLKKSNLGRATFLPLDSLRPSPPGEWEKRALKLPGVIGLAANLVEVADKYRPVVELLLGRLVVVDSLENAITVARHMQQRLRLVTLTGELFHPGGSLSGGGPVRNAGSMLHTRRERDELAKEVRELHLQVKEYSEKLAASQNIQQELASKLHALQEAVVALDLEIQAADMEVQKTAEDINRSKNRDQENQWELTNVLQEIKNWSEVADKAGHELAAAEEQLNKLQDTINITQKELAVARENKAALEQTMHQENVRQAELRQAQLGLEKIIGRLEQELASKRVSQETSKQALLQLAERKQELSTQQSQLVQELQRLEQVKALAVAELADKQQQRDAAAETVKQLQAQLEELQEQWLQTSQRLHNLELQQTRVQTELDVLMTRLEENGIDNPDQLDIVPAVNKKQARHTMAHLKQQIEALGPVNAGAEAEYAEVTERYNFLLNQKKDLEESIRSLEQLISELNRLMGSQFQIAFTAINKNFNEVFQQLFGGGGATMTLTDEDALTCGIEITARPPGKKNQPLSLLSGGERALTAIALLFAILQYKPSPFCVLDEIEASLDEANVKRFADYLVRASDEVQFIVISHRKGTMERAQSLYGVTMDETGVTRVLSMSLGDKGNKEAKKLA</sequence>
<gene>
    <name evidence="7" type="primary">smc</name>
    <name evidence="9" type="ordered locus">Desca_1090</name>
</gene>
<dbReference type="CDD" id="cd03278">
    <property type="entry name" value="ABC_SMC_barmotin"/>
    <property type="match status" value="2"/>
</dbReference>
<feature type="binding site" evidence="7">
    <location>
        <begin position="32"/>
        <end position="39"/>
    </location>
    <ligand>
        <name>ATP</name>
        <dbReference type="ChEBI" id="CHEBI:30616"/>
    </ligand>
</feature>
<feature type="coiled-coil region" evidence="7">
    <location>
        <begin position="985"/>
        <end position="1026"/>
    </location>
</feature>
<keyword evidence="3 7" id="KW-0547">Nucleotide-binding</keyword>
<dbReference type="InterPro" id="IPR027417">
    <property type="entry name" value="P-loop_NTPase"/>
</dbReference>
<dbReference type="Gene3D" id="3.30.70.1620">
    <property type="match status" value="1"/>
</dbReference>
<evidence type="ECO:0000256" key="4">
    <source>
        <dbReference type="ARBA" id="ARBA00022840"/>
    </source>
</evidence>
<feature type="coiled-coil region" evidence="7">
    <location>
        <begin position="854"/>
        <end position="930"/>
    </location>
</feature>
<dbReference type="GO" id="GO:0003677">
    <property type="term" value="F:DNA binding"/>
    <property type="evidence" value="ECO:0007669"/>
    <property type="project" value="UniProtKB-UniRule"/>
</dbReference>
<evidence type="ECO:0000256" key="7">
    <source>
        <dbReference type="HAMAP-Rule" id="MF_01894"/>
    </source>
</evidence>
<evidence type="ECO:0000259" key="8">
    <source>
        <dbReference type="SMART" id="SM00968"/>
    </source>
</evidence>
<evidence type="ECO:0000313" key="9">
    <source>
        <dbReference type="EMBL" id="AEF93960.1"/>
    </source>
</evidence>
<dbReference type="InterPro" id="IPR024704">
    <property type="entry name" value="SMC"/>
</dbReference>
<dbReference type="InterPro" id="IPR003395">
    <property type="entry name" value="RecF/RecN/SMC_N"/>
</dbReference>
<evidence type="ECO:0000313" key="10">
    <source>
        <dbReference type="Proteomes" id="UP000009226"/>
    </source>
</evidence>
<dbReference type="InterPro" id="IPR036277">
    <property type="entry name" value="SMC_hinge_sf"/>
</dbReference>
<comment type="function">
    <text evidence="7">Required for chromosome condensation and partitioning.</text>
</comment>
<dbReference type="FunFam" id="3.40.50.300:FF:000984">
    <property type="entry name" value="Chromosome partition protein Smc"/>
    <property type="match status" value="1"/>
</dbReference>
<reference evidence="9 10" key="1">
    <citation type="submission" date="2011-05" db="EMBL/GenBank/DDBJ databases">
        <title>Complete sequence of Desulfotomaculum carboxydivorans CO-1-SRB.</title>
        <authorList>
            <consortium name="US DOE Joint Genome Institute"/>
            <person name="Lucas S."/>
            <person name="Han J."/>
            <person name="Lapidus A."/>
            <person name="Cheng J.-F."/>
            <person name="Goodwin L."/>
            <person name="Pitluck S."/>
            <person name="Peters L."/>
            <person name="Mikhailova N."/>
            <person name="Lu M."/>
            <person name="Han C."/>
            <person name="Tapia R."/>
            <person name="Land M."/>
            <person name="Hauser L."/>
            <person name="Kyrpides N."/>
            <person name="Ivanova N."/>
            <person name="Pagani I."/>
            <person name="Stams A."/>
            <person name="Plugge C."/>
            <person name="Muyzer G."/>
            <person name="Kuever J."/>
            <person name="Parshina S."/>
            <person name="Ivanova A."/>
            <person name="Nazina T."/>
            <person name="Woyke T."/>
        </authorList>
    </citation>
    <scope>NUCLEOTIDE SEQUENCE [LARGE SCALE GENOMIC DNA]</scope>
    <source>
        <strain evidence="10">DSM 14880 / VKM B-2319 / CO-1-SRB</strain>
    </source>
</reference>
<dbReference type="HAMAP" id="MF_01894">
    <property type="entry name" value="Smc_prok"/>
    <property type="match status" value="1"/>
</dbReference>
<dbReference type="EMBL" id="CP002736">
    <property type="protein sequence ID" value="AEF93960.1"/>
    <property type="molecule type" value="Genomic_DNA"/>
</dbReference>
<evidence type="ECO:0000256" key="3">
    <source>
        <dbReference type="ARBA" id="ARBA00022741"/>
    </source>
</evidence>
<dbReference type="eggNOG" id="COG1196">
    <property type="taxonomic scope" value="Bacteria"/>
</dbReference>
<dbReference type="KEGG" id="dca:Desca_1090"/>
<dbReference type="GO" id="GO:0005524">
    <property type="term" value="F:ATP binding"/>
    <property type="evidence" value="ECO:0007669"/>
    <property type="project" value="UniProtKB-UniRule"/>
</dbReference>
<name>F6B356_DESCC</name>
<dbReference type="GO" id="GO:0005737">
    <property type="term" value="C:cytoplasm"/>
    <property type="evidence" value="ECO:0007669"/>
    <property type="project" value="UniProtKB-SubCell"/>
</dbReference>
<keyword evidence="2 7" id="KW-0963">Cytoplasm</keyword>
<dbReference type="Gene3D" id="1.20.1060.20">
    <property type="match status" value="1"/>
</dbReference>
<dbReference type="HOGENOM" id="CLU_001042_2_2_9"/>
<dbReference type="NCBIfam" id="TIGR02168">
    <property type="entry name" value="SMC_prok_B"/>
    <property type="match status" value="1"/>
</dbReference>
<evidence type="ECO:0000256" key="6">
    <source>
        <dbReference type="ARBA" id="ARBA00023125"/>
    </source>
</evidence>
<dbReference type="PANTHER" id="PTHR43977">
    <property type="entry name" value="STRUCTURAL MAINTENANCE OF CHROMOSOMES PROTEIN 3"/>
    <property type="match status" value="1"/>
</dbReference>
<feature type="coiled-coil region" evidence="7">
    <location>
        <begin position="167"/>
        <end position="194"/>
    </location>
</feature>
<dbReference type="SUPFAM" id="SSF52540">
    <property type="entry name" value="P-loop containing nucleoside triphosphate hydrolases"/>
    <property type="match status" value="1"/>
</dbReference>
<keyword evidence="10" id="KW-1185">Reference proteome</keyword>
<dbReference type="AlphaFoldDB" id="F6B356"/>
<keyword evidence="4 7" id="KW-0067">ATP-binding</keyword>
<dbReference type="GO" id="GO:0016887">
    <property type="term" value="F:ATP hydrolysis activity"/>
    <property type="evidence" value="ECO:0007669"/>
    <property type="project" value="InterPro"/>
</dbReference>
<comment type="domain">
    <text evidence="7">Contains large globular domains required for ATP hydrolysis at each terminus and a third globular domain forming a flexible hinge near the middle of the molecule. These domains are separated by coiled-coil structures.</text>
</comment>
<dbReference type="InterPro" id="IPR011890">
    <property type="entry name" value="SMC_prok"/>
</dbReference>
<dbReference type="GO" id="GO:0005694">
    <property type="term" value="C:chromosome"/>
    <property type="evidence" value="ECO:0007669"/>
    <property type="project" value="InterPro"/>
</dbReference>
<dbReference type="Proteomes" id="UP000009226">
    <property type="component" value="Chromosome"/>
</dbReference>
<dbReference type="InterPro" id="IPR010935">
    <property type="entry name" value="SMC_hinge"/>
</dbReference>
<dbReference type="PIRSF" id="PIRSF005719">
    <property type="entry name" value="SMC"/>
    <property type="match status" value="1"/>
</dbReference>
<feature type="coiled-coil region" evidence="7">
    <location>
        <begin position="318"/>
        <end position="479"/>
    </location>
</feature>
<comment type="subunit">
    <text evidence="7">Homodimer.</text>
</comment>
<comment type="similarity">
    <text evidence="7">Belongs to the SMC family.</text>
</comment>